<dbReference type="Proteomes" id="UP001153636">
    <property type="component" value="Chromosome 10"/>
</dbReference>
<evidence type="ECO:0000256" key="3">
    <source>
        <dbReference type="ARBA" id="ARBA00022448"/>
    </source>
</evidence>
<dbReference type="GO" id="GO:0015280">
    <property type="term" value="F:ligand-gated sodium channel activity"/>
    <property type="evidence" value="ECO:0007669"/>
    <property type="project" value="TreeGrafter"/>
</dbReference>
<keyword evidence="6 13" id="KW-1133">Transmembrane helix</keyword>
<reference evidence="14" key="1">
    <citation type="submission" date="2022-01" db="EMBL/GenBank/DDBJ databases">
        <authorList>
            <person name="King R."/>
        </authorList>
    </citation>
    <scope>NUCLEOTIDE SEQUENCE</scope>
</reference>
<dbReference type="EMBL" id="OV651822">
    <property type="protein sequence ID" value="CAH1100664.1"/>
    <property type="molecule type" value="Genomic_DNA"/>
</dbReference>
<evidence type="ECO:0000256" key="11">
    <source>
        <dbReference type="ARBA" id="ARBA00023303"/>
    </source>
</evidence>
<protein>
    <submittedName>
        <fullName evidence="14">Uncharacterized protein</fullName>
    </submittedName>
</protein>
<keyword evidence="9 13" id="KW-0472">Membrane</keyword>
<evidence type="ECO:0000256" key="4">
    <source>
        <dbReference type="ARBA" id="ARBA00022461"/>
    </source>
</evidence>
<sequence length="554" mass="64514">MIFTVDQTVEAGNRENEVKLKMPDNNHKCNSQKPKRILAKTHMYFKEYCDSTTIHGFKYFAESRSLCERLLWLILVLFSLSACVYLIVQTYVKFQQSPVIVSFATTNTPIYTIPFPAVTICPLSKARSSLFNFTDVMAKNQRRKKMSDKEKRYAKYMSLLCGAGHIYFKDESTFTEDFFSGIDELKIPQRDFMFICIFLDSQESCQKLFHPIIADQGICYTFNMLDRKYIYNENVVLDKKYHFLNQSTLGWTVDKGYQTDRKGRDSNYPYRALLSGAENALKITLRQNVSNIDHYCVNDVQGFNVLIHPPHTLPRLKKQFFTVGFKQSVMVSVRPNEMTTSDQVLQFDSSIRKCYFSTEKKLKYFKVYTPGNCELECLTEYTLKRCGCVSYYMPREEGTLLCGNANDSCMREAEYSLKRKQSLEVEKEEENGHYSCDCKPLCSDVTYTTEISGSYWDFEDQIQAWFSVFKVPRNKWLQYSKLTIFFEQDSFLTSERNELYSPIDFLANFGGLLGLFTGFSLLSAAEIIYFLTLRMCCNFRLYRSLFGQETDNIA</sequence>
<dbReference type="AlphaFoldDB" id="A0A9P0CEJ1"/>
<dbReference type="Gene3D" id="1.10.287.770">
    <property type="entry name" value="YojJ-like"/>
    <property type="match status" value="1"/>
</dbReference>
<organism evidence="14 15">
    <name type="scientific">Psylliodes chrysocephalus</name>
    <dbReference type="NCBI Taxonomy" id="3402493"/>
    <lineage>
        <taxon>Eukaryota</taxon>
        <taxon>Metazoa</taxon>
        <taxon>Ecdysozoa</taxon>
        <taxon>Arthropoda</taxon>
        <taxon>Hexapoda</taxon>
        <taxon>Insecta</taxon>
        <taxon>Pterygota</taxon>
        <taxon>Neoptera</taxon>
        <taxon>Endopterygota</taxon>
        <taxon>Coleoptera</taxon>
        <taxon>Polyphaga</taxon>
        <taxon>Cucujiformia</taxon>
        <taxon>Chrysomeloidea</taxon>
        <taxon>Chrysomelidae</taxon>
        <taxon>Galerucinae</taxon>
        <taxon>Alticini</taxon>
        <taxon>Psylliodes</taxon>
    </lineage>
</organism>
<keyword evidence="3 12" id="KW-0813">Transport</keyword>
<evidence type="ECO:0000256" key="6">
    <source>
        <dbReference type="ARBA" id="ARBA00022989"/>
    </source>
</evidence>
<keyword evidence="11 12" id="KW-0407">Ion channel</keyword>
<dbReference type="PANTHER" id="PTHR11690">
    <property type="entry name" value="AMILORIDE-SENSITIVE SODIUM CHANNEL-RELATED"/>
    <property type="match status" value="1"/>
</dbReference>
<keyword evidence="8 12" id="KW-0406">Ion transport</keyword>
<dbReference type="InterPro" id="IPR001873">
    <property type="entry name" value="ENaC"/>
</dbReference>
<evidence type="ECO:0000256" key="2">
    <source>
        <dbReference type="ARBA" id="ARBA00007193"/>
    </source>
</evidence>
<comment type="subcellular location">
    <subcellularLocation>
        <location evidence="1">Membrane</location>
        <topology evidence="1">Multi-pass membrane protein</topology>
    </subcellularLocation>
</comment>
<dbReference type="PANTHER" id="PTHR11690:SF288">
    <property type="entry name" value="AMILORIDE-SENSITIVE NA+ CHANNEL-RELATED"/>
    <property type="match status" value="1"/>
</dbReference>
<proteinExistence type="inferred from homology"/>
<dbReference type="Pfam" id="PF00858">
    <property type="entry name" value="ASC"/>
    <property type="match status" value="1"/>
</dbReference>
<accession>A0A9P0CEJ1</accession>
<keyword evidence="7" id="KW-0915">Sodium</keyword>
<evidence type="ECO:0000256" key="1">
    <source>
        <dbReference type="ARBA" id="ARBA00004141"/>
    </source>
</evidence>
<evidence type="ECO:0000256" key="8">
    <source>
        <dbReference type="ARBA" id="ARBA00023065"/>
    </source>
</evidence>
<evidence type="ECO:0000256" key="9">
    <source>
        <dbReference type="ARBA" id="ARBA00023136"/>
    </source>
</evidence>
<dbReference type="OrthoDB" id="6021021at2759"/>
<dbReference type="PRINTS" id="PR01078">
    <property type="entry name" value="AMINACHANNEL"/>
</dbReference>
<keyword evidence="4 12" id="KW-0894">Sodium channel</keyword>
<name>A0A9P0CEJ1_9CUCU</name>
<dbReference type="Gene3D" id="2.60.470.10">
    <property type="entry name" value="Acid-sensing ion channels like domains"/>
    <property type="match status" value="1"/>
</dbReference>
<evidence type="ECO:0000256" key="7">
    <source>
        <dbReference type="ARBA" id="ARBA00023053"/>
    </source>
</evidence>
<feature type="transmembrane region" description="Helical" evidence="13">
    <location>
        <begin position="70"/>
        <end position="88"/>
    </location>
</feature>
<evidence type="ECO:0000256" key="13">
    <source>
        <dbReference type="SAM" id="Phobius"/>
    </source>
</evidence>
<gene>
    <name evidence="14" type="ORF">PSYICH_LOCUS1857</name>
</gene>
<feature type="transmembrane region" description="Helical" evidence="13">
    <location>
        <begin position="505"/>
        <end position="531"/>
    </location>
</feature>
<evidence type="ECO:0000256" key="5">
    <source>
        <dbReference type="ARBA" id="ARBA00022692"/>
    </source>
</evidence>
<evidence type="ECO:0000313" key="15">
    <source>
        <dbReference type="Proteomes" id="UP001153636"/>
    </source>
</evidence>
<evidence type="ECO:0000313" key="14">
    <source>
        <dbReference type="EMBL" id="CAH1100664.1"/>
    </source>
</evidence>
<keyword evidence="15" id="KW-1185">Reference proteome</keyword>
<evidence type="ECO:0000256" key="12">
    <source>
        <dbReference type="RuleBase" id="RU000679"/>
    </source>
</evidence>
<keyword evidence="5 12" id="KW-0812">Transmembrane</keyword>
<evidence type="ECO:0000256" key="10">
    <source>
        <dbReference type="ARBA" id="ARBA00023201"/>
    </source>
</evidence>
<keyword evidence="10 12" id="KW-0739">Sodium transport</keyword>
<dbReference type="GO" id="GO:0005886">
    <property type="term" value="C:plasma membrane"/>
    <property type="evidence" value="ECO:0007669"/>
    <property type="project" value="TreeGrafter"/>
</dbReference>
<comment type="similarity">
    <text evidence="2 12">Belongs to the amiloride-sensitive sodium channel (TC 1.A.6) family.</text>
</comment>